<dbReference type="AlphaFoldDB" id="A0A7Y9I5X9"/>
<protein>
    <recommendedName>
        <fullName evidence="6">TIGR01777 family protein</fullName>
    </recommendedName>
</protein>
<name>A0A7Y9I5X9_9ACTN</name>
<gene>
    <name evidence="4" type="ORF">BKA15_002224</name>
</gene>
<keyword evidence="5" id="KW-1185">Reference proteome</keyword>
<dbReference type="Pfam" id="PF08338">
    <property type="entry name" value="DUF1731"/>
    <property type="match status" value="1"/>
</dbReference>
<evidence type="ECO:0000259" key="2">
    <source>
        <dbReference type="Pfam" id="PF01370"/>
    </source>
</evidence>
<dbReference type="SUPFAM" id="SSF51735">
    <property type="entry name" value="NAD(P)-binding Rossmann-fold domains"/>
    <property type="match status" value="1"/>
</dbReference>
<feature type="domain" description="DUF1731" evidence="3">
    <location>
        <begin position="249"/>
        <end position="293"/>
    </location>
</feature>
<dbReference type="NCBIfam" id="TIGR01777">
    <property type="entry name" value="yfcH"/>
    <property type="match status" value="1"/>
</dbReference>
<sequence length="298" mass="31978">MKYLLAGASGFLGTALRVRLAEQGHEVVRLVRTDPIAGTEFRWHPAAGTIDERAFVGVDVVINLCGVGIADRPWTAGRRRLLQSSRVDPGRTLSQALARLDRKPAVYLQASGISGYGTDIGDPAATEDSPPGTDFLSRLIQAWEEAAKPAADAGIRTVILRTSPVLDRSGGLLGLARIPWSFGLGARLGDGRQRTPMISLTDYLRAVEWAVATPSARGPYNLTIPEPTTSAEFTDALARLLNRPRVLAVPAPLLRRGMGELAEQLLGDMNVVPARLLAEGFTFAGPDIETTLRLALAR</sequence>
<dbReference type="Proteomes" id="UP000569914">
    <property type="component" value="Unassembled WGS sequence"/>
</dbReference>
<evidence type="ECO:0008006" key="6">
    <source>
        <dbReference type="Google" id="ProtNLM"/>
    </source>
</evidence>
<reference evidence="4 5" key="1">
    <citation type="submission" date="2020-07" db="EMBL/GenBank/DDBJ databases">
        <title>Sequencing the genomes of 1000 actinobacteria strains.</title>
        <authorList>
            <person name="Klenk H.-P."/>
        </authorList>
    </citation>
    <scope>NUCLEOTIDE SEQUENCE [LARGE SCALE GENOMIC DNA]</scope>
    <source>
        <strain evidence="4 5">DSM 22083</strain>
    </source>
</reference>
<dbReference type="InterPro" id="IPR013549">
    <property type="entry name" value="DUF1731"/>
</dbReference>
<comment type="similarity">
    <text evidence="1">Belongs to the NAD(P)-dependent epimerase/dehydratase family. SDR39U1 subfamily.</text>
</comment>
<dbReference type="Gene3D" id="3.40.50.720">
    <property type="entry name" value="NAD(P)-binding Rossmann-like Domain"/>
    <property type="match status" value="1"/>
</dbReference>
<organism evidence="4 5">
    <name type="scientific">Microlunatus parietis</name>
    <dbReference type="NCBI Taxonomy" id="682979"/>
    <lineage>
        <taxon>Bacteria</taxon>
        <taxon>Bacillati</taxon>
        <taxon>Actinomycetota</taxon>
        <taxon>Actinomycetes</taxon>
        <taxon>Propionibacteriales</taxon>
        <taxon>Propionibacteriaceae</taxon>
        <taxon>Microlunatus</taxon>
    </lineage>
</organism>
<evidence type="ECO:0000259" key="3">
    <source>
        <dbReference type="Pfam" id="PF08338"/>
    </source>
</evidence>
<dbReference type="PANTHER" id="PTHR11092">
    <property type="entry name" value="SUGAR NUCLEOTIDE EPIMERASE RELATED"/>
    <property type="match status" value="1"/>
</dbReference>
<evidence type="ECO:0000313" key="4">
    <source>
        <dbReference type="EMBL" id="NYE70895.1"/>
    </source>
</evidence>
<dbReference type="InterPro" id="IPR010099">
    <property type="entry name" value="SDR39U1"/>
</dbReference>
<accession>A0A7Y9I5X9</accession>
<dbReference type="RefSeq" id="WP_179750693.1">
    <property type="nucleotide sequence ID" value="NZ_JACCBU010000001.1"/>
</dbReference>
<dbReference type="InterPro" id="IPR001509">
    <property type="entry name" value="Epimerase_deHydtase"/>
</dbReference>
<dbReference type="EMBL" id="JACCBU010000001">
    <property type="protein sequence ID" value="NYE70895.1"/>
    <property type="molecule type" value="Genomic_DNA"/>
</dbReference>
<feature type="domain" description="NAD-dependent epimerase/dehydratase" evidence="2">
    <location>
        <begin position="4"/>
        <end position="216"/>
    </location>
</feature>
<evidence type="ECO:0000313" key="5">
    <source>
        <dbReference type="Proteomes" id="UP000569914"/>
    </source>
</evidence>
<proteinExistence type="inferred from homology"/>
<dbReference type="PANTHER" id="PTHR11092:SF0">
    <property type="entry name" value="EPIMERASE FAMILY PROTEIN SDR39U1"/>
    <property type="match status" value="1"/>
</dbReference>
<evidence type="ECO:0000256" key="1">
    <source>
        <dbReference type="ARBA" id="ARBA00009353"/>
    </source>
</evidence>
<dbReference type="InterPro" id="IPR036291">
    <property type="entry name" value="NAD(P)-bd_dom_sf"/>
</dbReference>
<comment type="caution">
    <text evidence="4">The sequence shown here is derived from an EMBL/GenBank/DDBJ whole genome shotgun (WGS) entry which is preliminary data.</text>
</comment>
<dbReference type="Pfam" id="PF01370">
    <property type="entry name" value="Epimerase"/>
    <property type="match status" value="1"/>
</dbReference>